<dbReference type="Pfam" id="PF00225">
    <property type="entry name" value="Kinesin"/>
    <property type="match status" value="1"/>
</dbReference>
<dbReference type="GO" id="GO:0005737">
    <property type="term" value="C:cytoplasm"/>
    <property type="evidence" value="ECO:0007669"/>
    <property type="project" value="UniProtKB-SubCell"/>
</dbReference>
<dbReference type="InterPro" id="IPR027417">
    <property type="entry name" value="P-loop_NTPase"/>
</dbReference>
<evidence type="ECO:0000256" key="4">
    <source>
        <dbReference type="ARBA" id="ARBA00022840"/>
    </source>
</evidence>
<dbReference type="EMBL" id="QSBY01000004">
    <property type="protein sequence ID" value="RHW72931.1"/>
    <property type="molecule type" value="Genomic_DNA"/>
</dbReference>
<keyword evidence="6 7" id="KW-0505">Motor protein</keyword>
<evidence type="ECO:0000256" key="3">
    <source>
        <dbReference type="ARBA" id="ARBA00022741"/>
    </source>
</evidence>
<name>A0A3L6LBH4_9TRYP</name>
<dbReference type="CDD" id="cd00106">
    <property type="entry name" value="KISc"/>
    <property type="match status" value="1"/>
</dbReference>
<accession>A0A3L6LBH4</accession>
<dbReference type="GO" id="GO:0005875">
    <property type="term" value="C:microtubule associated complex"/>
    <property type="evidence" value="ECO:0007669"/>
    <property type="project" value="TreeGrafter"/>
</dbReference>
<feature type="region of interest" description="Disordered" evidence="9">
    <location>
        <begin position="536"/>
        <end position="567"/>
    </location>
</feature>
<feature type="domain" description="Kinesin motor" evidence="10">
    <location>
        <begin position="10"/>
        <end position="369"/>
    </location>
</feature>
<dbReference type="SMART" id="SM00129">
    <property type="entry name" value="KISc"/>
    <property type="match status" value="1"/>
</dbReference>
<dbReference type="InterPro" id="IPR036961">
    <property type="entry name" value="Kinesin_motor_dom_sf"/>
</dbReference>
<feature type="compositionally biased region" description="Polar residues" evidence="9">
    <location>
        <begin position="761"/>
        <end position="770"/>
    </location>
</feature>
<comment type="subcellular location">
    <subcellularLocation>
        <location evidence="1">Cytoplasm</location>
    </subcellularLocation>
</comment>
<evidence type="ECO:0000256" key="9">
    <source>
        <dbReference type="SAM" id="MobiDB-lite"/>
    </source>
</evidence>
<evidence type="ECO:0000256" key="1">
    <source>
        <dbReference type="ARBA" id="ARBA00004496"/>
    </source>
</evidence>
<dbReference type="GO" id="GO:0007052">
    <property type="term" value="P:mitotic spindle organization"/>
    <property type="evidence" value="ECO:0007669"/>
    <property type="project" value="TreeGrafter"/>
</dbReference>
<comment type="caution">
    <text evidence="11">The sequence shown here is derived from an EMBL/GenBank/DDBJ whole genome shotgun (WGS) entry which is preliminary data.</text>
</comment>
<proteinExistence type="inferred from homology"/>
<dbReference type="GO" id="GO:0008017">
    <property type="term" value="F:microtubule binding"/>
    <property type="evidence" value="ECO:0007669"/>
    <property type="project" value="InterPro"/>
</dbReference>
<organism evidence="11 12">
    <name type="scientific">Trypanosoma brucei equiperdum</name>
    <dbReference type="NCBI Taxonomy" id="630700"/>
    <lineage>
        <taxon>Eukaryota</taxon>
        <taxon>Discoba</taxon>
        <taxon>Euglenozoa</taxon>
        <taxon>Kinetoplastea</taxon>
        <taxon>Metakinetoplastina</taxon>
        <taxon>Trypanosomatida</taxon>
        <taxon>Trypanosomatidae</taxon>
        <taxon>Trypanosoma</taxon>
    </lineage>
</organism>
<sequence length="803" mass="88838">MTTPSLDSTAVRVVARCRPLLPSERNHTTSRIQINAEAGTITLAEKGLGVGRCFTFDRVFLPNAQQHDVAEEVSPLISHVLEGFCATIFAYGQTGSGKTHTVEGFEYIRNGRGGPKVNIDTDPEKHGIIPRVIQLIFDRVREKQFADANTSYHLKCSYYQIYNERVTDLLNPSSEASKGTGLKVRWCRDDTFTVENLYICECDQPGEMRRMFLSGARAKEMGSHMMNQQSSRSHCVFTIHVERSDSDIPGNSVKSQLTIVDLAGSEKLTALDANPSSKLTKESIDINTSLFALGKVITSLAQRSKHNQKNGAGANQLHIPYRDSKLTKLLKHALGGNSLTTMLACISPSDNYAEETMSTLMFATTARTIKNVPYVAEDPVTQVVNQLRSELGNVKEELSYYQNLVGSNLINSGPTRPQPMYHVEASNDEAVNAQVNELSDKLLQACDALQKIMSINTQLRSAFDVVKEAKAELERREMELNAENLALRERIEMLESVVLKEDLTECFGNGAKSQEGYLKNNGYYYSSARASLLTNASDPKSCHAPTRPHSASVHESPAPTTAGQTNPRAYAADGAWAAERPPIAEDNPRPMTGPSVRPSAEGFVPSAQLAEERLRGEQSINKRREKLTRGLAEYANRYCQPDRFVNYAEYYGKVRRLVTTNRSVSSTVDDMSKTLRQIPESIASTVPNSLKTTSQFGMLHFGGSREELGELEERRRQREEKRQALIAQQDALRGDVARAFVGITEKKEPIRAGKEPYEQGSLASTDTTGKQMPKLPSAQPAPADSVSRLKAYLEQEIGMKGEL</sequence>
<dbReference type="PROSITE" id="PS00411">
    <property type="entry name" value="KINESIN_MOTOR_1"/>
    <property type="match status" value="1"/>
</dbReference>
<dbReference type="GO" id="GO:0007018">
    <property type="term" value="P:microtubule-based movement"/>
    <property type="evidence" value="ECO:0007669"/>
    <property type="project" value="InterPro"/>
</dbReference>
<evidence type="ECO:0000256" key="5">
    <source>
        <dbReference type="ARBA" id="ARBA00023054"/>
    </source>
</evidence>
<keyword evidence="4 6" id="KW-0067">ATP-binding</keyword>
<evidence type="ECO:0000256" key="7">
    <source>
        <dbReference type="RuleBase" id="RU000394"/>
    </source>
</evidence>
<dbReference type="GO" id="GO:0005524">
    <property type="term" value="F:ATP binding"/>
    <property type="evidence" value="ECO:0007669"/>
    <property type="project" value="UniProtKB-UniRule"/>
</dbReference>
<evidence type="ECO:0000256" key="2">
    <source>
        <dbReference type="ARBA" id="ARBA00022490"/>
    </source>
</evidence>
<feature type="region of interest" description="Disordered" evidence="9">
    <location>
        <begin position="581"/>
        <end position="600"/>
    </location>
</feature>
<keyword evidence="5 8" id="KW-0175">Coiled coil</keyword>
<reference evidence="11 12" key="1">
    <citation type="submission" date="2018-09" db="EMBL/GenBank/DDBJ databases">
        <title>whole genome sequence of T. equiperdum IVM-t1 strain.</title>
        <authorList>
            <person name="Suganuma K."/>
        </authorList>
    </citation>
    <scope>NUCLEOTIDE SEQUENCE [LARGE SCALE GENOMIC DNA]</scope>
    <source>
        <strain evidence="11 12">IVM-t1</strain>
    </source>
</reference>
<evidence type="ECO:0000313" key="11">
    <source>
        <dbReference type="EMBL" id="RHW72931.1"/>
    </source>
</evidence>
<protein>
    <recommendedName>
        <fullName evidence="7">Kinesin-like protein</fullName>
    </recommendedName>
</protein>
<feature type="compositionally biased region" description="Polar residues" evidence="9">
    <location>
        <begin position="558"/>
        <end position="567"/>
    </location>
</feature>
<keyword evidence="3 6" id="KW-0547">Nucleotide-binding</keyword>
<dbReference type="GO" id="GO:0005874">
    <property type="term" value="C:microtubule"/>
    <property type="evidence" value="ECO:0007669"/>
    <property type="project" value="UniProtKB-KW"/>
</dbReference>
<dbReference type="SUPFAM" id="SSF52540">
    <property type="entry name" value="P-loop containing nucleoside triphosphate hydrolases"/>
    <property type="match status" value="1"/>
</dbReference>
<evidence type="ECO:0000259" key="10">
    <source>
        <dbReference type="PROSITE" id="PS50067"/>
    </source>
</evidence>
<dbReference type="AlphaFoldDB" id="A0A3L6LBH4"/>
<comment type="similarity">
    <text evidence="6 7">Belongs to the TRAFAC class myosin-kinesin ATPase superfamily. Kinesin family.</text>
</comment>
<dbReference type="GO" id="GO:0003777">
    <property type="term" value="F:microtubule motor activity"/>
    <property type="evidence" value="ECO:0007669"/>
    <property type="project" value="InterPro"/>
</dbReference>
<dbReference type="Gene3D" id="3.40.850.10">
    <property type="entry name" value="Kinesin motor domain"/>
    <property type="match status" value="1"/>
</dbReference>
<dbReference type="PRINTS" id="PR00380">
    <property type="entry name" value="KINESINHEAVY"/>
</dbReference>
<evidence type="ECO:0000256" key="6">
    <source>
        <dbReference type="PROSITE-ProRule" id="PRU00283"/>
    </source>
</evidence>
<feature type="region of interest" description="Disordered" evidence="9">
    <location>
        <begin position="750"/>
        <end position="787"/>
    </location>
</feature>
<dbReference type="InterPro" id="IPR019821">
    <property type="entry name" value="Kinesin_motor_CS"/>
</dbReference>
<dbReference type="InterPro" id="IPR001752">
    <property type="entry name" value="Kinesin_motor_dom"/>
</dbReference>
<dbReference type="FunFam" id="3.40.850.10:FF:000195">
    <property type="entry name" value="Kinesin-like protein"/>
    <property type="match status" value="1"/>
</dbReference>
<evidence type="ECO:0000313" key="12">
    <source>
        <dbReference type="Proteomes" id="UP000266743"/>
    </source>
</evidence>
<dbReference type="GO" id="GO:0051231">
    <property type="term" value="P:spindle elongation"/>
    <property type="evidence" value="ECO:0007669"/>
    <property type="project" value="TreeGrafter"/>
</dbReference>
<feature type="binding site" evidence="6">
    <location>
        <begin position="92"/>
        <end position="99"/>
    </location>
    <ligand>
        <name>ATP</name>
        <dbReference type="ChEBI" id="CHEBI:30616"/>
    </ligand>
</feature>
<gene>
    <name evidence="11" type="ORF">DPX39_040030200</name>
</gene>
<keyword evidence="7" id="KW-0493">Microtubule</keyword>
<evidence type="ECO:0000256" key="8">
    <source>
        <dbReference type="SAM" id="Coils"/>
    </source>
</evidence>
<dbReference type="InterPro" id="IPR027640">
    <property type="entry name" value="Kinesin-like_fam"/>
</dbReference>
<dbReference type="PROSITE" id="PS50067">
    <property type="entry name" value="KINESIN_MOTOR_2"/>
    <property type="match status" value="1"/>
</dbReference>
<feature type="coiled-coil region" evidence="8">
    <location>
        <begin position="456"/>
        <end position="497"/>
    </location>
</feature>
<dbReference type="PANTHER" id="PTHR47969:SF15">
    <property type="entry name" value="CHROMOSOME-ASSOCIATED KINESIN KIF4A-RELATED"/>
    <property type="match status" value="1"/>
</dbReference>
<dbReference type="PANTHER" id="PTHR47969">
    <property type="entry name" value="CHROMOSOME-ASSOCIATED KINESIN KIF4A-RELATED"/>
    <property type="match status" value="1"/>
</dbReference>
<dbReference type="Proteomes" id="UP000266743">
    <property type="component" value="Chromosome 4"/>
</dbReference>
<keyword evidence="2" id="KW-0963">Cytoplasm</keyword>